<dbReference type="AlphaFoldDB" id="A0A841Z0Q1"/>
<evidence type="ECO:0000256" key="3">
    <source>
        <dbReference type="PIRNR" id="PIRNR002070"/>
    </source>
</evidence>
<keyword evidence="2" id="KW-0233">DNA recombination</keyword>
<dbReference type="NCBIfam" id="TIGR00621">
    <property type="entry name" value="ssb"/>
    <property type="match status" value="1"/>
</dbReference>
<reference evidence="5 6" key="1">
    <citation type="submission" date="2020-03" db="EMBL/GenBank/DDBJ databases">
        <title>Soil Listeria distribution.</title>
        <authorList>
            <person name="Liao J."/>
            <person name="Wiedmann M."/>
        </authorList>
    </citation>
    <scope>NUCLEOTIDE SEQUENCE [LARGE SCALE GENOMIC DNA]</scope>
    <source>
        <strain evidence="5 6">FSL L7-1614</strain>
    </source>
</reference>
<gene>
    <name evidence="5" type="primary">ssb</name>
    <name evidence="5" type="ORF">HB850_16475</name>
</gene>
<accession>A0A841Z0Q1</accession>
<dbReference type="Pfam" id="PF00436">
    <property type="entry name" value="SSB"/>
    <property type="match status" value="1"/>
</dbReference>
<evidence type="ECO:0000256" key="1">
    <source>
        <dbReference type="ARBA" id="ARBA00023125"/>
    </source>
</evidence>
<dbReference type="InterPro" id="IPR012340">
    <property type="entry name" value="NA-bd_OB-fold"/>
</dbReference>
<feature type="compositionally biased region" description="Low complexity" evidence="4">
    <location>
        <begin position="111"/>
        <end position="132"/>
    </location>
</feature>
<comment type="caution">
    <text evidence="2">Lacks conserved residue(s) required for the propagation of feature annotation.</text>
</comment>
<feature type="compositionally biased region" description="Polar residues" evidence="4">
    <location>
        <begin position="133"/>
        <end position="142"/>
    </location>
</feature>
<feature type="short sequence motif" description="Important for interaction with partner proteins" evidence="2">
    <location>
        <begin position="148"/>
        <end position="153"/>
    </location>
</feature>
<keyword evidence="2" id="KW-0234">DNA repair</keyword>
<sequence length="153" mass="16297">MADVNTIVASGNLTADPELRYTQNGLAVANATIACNGIPRDGVTPVIFLKIVAWKGTAESLANFARKGQNITVTGSLVDASYTGQDGKKVSKVEVNVLHLKLPPKNSQEAPQQQSNVNQSNHQPNPQNSRQQGNSDPFSTGTPIDISDDDLPF</sequence>
<comment type="function">
    <text evidence="2">Plays an important role in DNA replication, recombination and repair. Binds to ssDNA and to an array of partner proteins to recruit them to their sites of action during DNA metabolism.</text>
</comment>
<dbReference type="GO" id="GO:0006281">
    <property type="term" value="P:DNA repair"/>
    <property type="evidence" value="ECO:0007669"/>
    <property type="project" value="UniProtKB-UniRule"/>
</dbReference>
<comment type="subunit">
    <text evidence="2">Homotetramer.</text>
</comment>
<evidence type="ECO:0000256" key="4">
    <source>
        <dbReference type="SAM" id="MobiDB-lite"/>
    </source>
</evidence>
<evidence type="ECO:0000256" key="2">
    <source>
        <dbReference type="HAMAP-Rule" id="MF_00984"/>
    </source>
</evidence>
<dbReference type="SUPFAM" id="SSF50249">
    <property type="entry name" value="Nucleic acid-binding proteins"/>
    <property type="match status" value="1"/>
</dbReference>
<dbReference type="GO" id="GO:0003697">
    <property type="term" value="F:single-stranded DNA binding"/>
    <property type="evidence" value="ECO:0007669"/>
    <property type="project" value="UniProtKB-UniRule"/>
</dbReference>
<dbReference type="InterPro" id="IPR011344">
    <property type="entry name" value="ssDNA-bd"/>
</dbReference>
<keyword evidence="2" id="KW-0227">DNA damage</keyword>
<dbReference type="InterPro" id="IPR000424">
    <property type="entry name" value="Primosome_PriB/ssb"/>
</dbReference>
<name>A0A841Z0Q1_9LIST</name>
<dbReference type="GO" id="GO:0006310">
    <property type="term" value="P:DNA recombination"/>
    <property type="evidence" value="ECO:0007669"/>
    <property type="project" value="UniProtKB-UniRule"/>
</dbReference>
<organism evidence="5 6">
    <name type="scientific">Listeria newyorkensis</name>
    <dbReference type="NCBI Taxonomy" id="1497681"/>
    <lineage>
        <taxon>Bacteria</taxon>
        <taxon>Bacillati</taxon>
        <taxon>Bacillota</taxon>
        <taxon>Bacilli</taxon>
        <taxon>Bacillales</taxon>
        <taxon>Listeriaceae</taxon>
        <taxon>Listeria</taxon>
    </lineage>
</organism>
<dbReference type="CDD" id="cd04496">
    <property type="entry name" value="SSB_OBF"/>
    <property type="match status" value="1"/>
</dbReference>
<keyword evidence="1 2" id="KW-0238">DNA-binding</keyword>
<dbReference type="Gene3D" id="2.40.50.140">
    <property type="entry name" value="Nucleic acid-binding proteins"/>
    <property type="match status" value="1"/>
</dbReference>
<dbReference type="Proteomes" id="UP000569903">
    <property type="component" value="Unassembled WGS sequence"/>
</dbReference>
<evidence type="ECO:0000313" key="6">
    <source>
        <dbReference type="Proteomes" id="UP000569903"/>
    </source>
</evidence>
<feature type="region of interest" description="Disordered" evidence="4">
    <location>
        <begin position="100"/>
        <end position="153"/>
    </location>
</feature>
<dbReference type="PROSITE" id="PS50935">
    <property type="entry name" value="SSB"/>
    <property type="match status" value="1"/>
</dbReference>
<keyword evidence="2" id="KW-0235">DNA replication</keyword>
<comment type="caution">
    <text evidence="5">The sequence shown here is derived from an EMBL/GenBank/DDBJ whole genome shotgun (WGS) entry which is preliminary data.</text>
</comment>
<protein>
    <recommendedName>
        <fullName evidence="2 3">Single-stranded DNA-binding protein</fullName>
        <shortName evidence="2">SSB</shortName>
    </recommendedName>
</protein>
<dbReference type="HAMAP" id="MF_00984">
    <property type="entry name" value="SSB"/>
    <property type="match status" value="1"/>
</dbReference>
<dbReference type="PIRSF" id="PIRSF002070">
    <property type="entry name" value="SSB"/>
    <property type="match status" value="1"/>
</dbReference>
<dbReference type="RefSeq" id="WP_185390438.1">
    <property type="nucleotide sequence ID" value="NZ_JAARQN010000026.1"/>
</dbReference>
<dbReference type="EMBL" id="JAARQN010000026">
    <property type="protein sequence ID" value="MBC1459334.1"/>
    <property type="molecule type" value="Genomic_DNA"/>
</dbReference>
<proteinExistence type="inferred from homology"/>
<dbReference type="GO" id="GO:0006260">
    <property type="term" value="P:DNA replication"/>
    <property type="evidence" value="ECO:0007669"/>
    <property type="project" value="UniProtKB-UniRule"/>
</dbReference>
<evidence type="ECO:0000313" key="5">
    <source>
        <dbReference type="EMBL" id="MBC1459334.1"/>
    </source>
</evidence>